<evidence type="ECO:0000259" key="12">
    <source>
        <dbReference type="PROSITE" id="PS51918"/>
    </source>
</evidence>
<dbReference type="Pfam" id="PF01938">
    <property type="entry name" value="TRAM"/>
    <property type="match status" value="1"/>
</dbReference>
<dbReference type="PROSITE" id="PS01278">
    <property type="entry name" value="MTTASE_RADICAL"/>
    <property type="match status" value="1"/>
</dbReference>
<dbReference type="PANTHER" id="PTHR43020:SF2">
    <property type="entry name" value="MITOCHONDRIAL TRNA METHYLTHIOTRANSFERASE CDK5RAP1"/>
    <property type="match status" value="1"/>
</dbReference>
<protein>
    <recommendedName>
        <fullName evidence="8 9">tRNA-2-methylthio-N(6)-dimethylallyladenosine synthase</fullName>
        <ecNumber evidence="8 9">2.8.4.3</ecNumber>
    </recommendedName>
    <alternativeName>
        <fullName evidence="9">(Dimethylallyl)adenosine tRNA methylthiotransferase MiaB</fullName>
    </alternativeName>
    <alternativeName>
        <fullName evidence="9">tRNA-i(6)A37 methylthiotransferase</fullName>
    </alternativeName>
</protein>
<dbReference type="Pfam" id="PF04055">
    <property type="entry name" value="Radical_SAM"/>
    <property type="match status" value="1"/>
</dbReference>
<feature type="binding site" evidence="9">
    <location>
        <position position="107"/>
    </location>
    <ligand>
        <name>[4Fe-4S] cluster</name>
        <dbReference type="ChEBI" id="CHEBI:49883"/>
        <label>1</label>
    </ligand>
</feature>
<dbReference type="Gene3D" id="3.40.50.12160">
    <property type="entry name" value="Methylthiotransferase, N-terminal domain"/>
    <property type="match status" value="1"/>
</dbReference>
<dbReference type="InterPro" id="IPR020612">
    <property type="entry name" value="Methylthiotransferase_CS"/>
</dbReference>
<evidence type="ECO:0000256" key="5">
    <source>
        <dbReference type="ARBA" id="ARBA00022723"/>
    </source>
</evidence>
<keyword evidence="7 9" id="KW-0411">Iron-sulfur</keyword>
<evidence type="ECO:0000256" key="8">
    <source>
        <dbReference type="ARBA" id="ARBA00033765"/>
    </source>
</evidence>
<dbReference type="PROSITE" id="PS50926">
    <property type="entry name" value="TRAM"/>
    <property type="match status" value="1"/>
</dbReference>
<dbReference type="RefSeq" id="WP_023056264.1">
    <property type="nucleotide sequence ID" value="NZ_JAUSTN010000001.1"/>
</dbReference>
<keyword evidence="6 9" id="KW-0408">Iron</keyword>
<keyword evidence="14" id="KW-1185">Reference proteome</keyword>
<organism evidence="13 14">
    <name type="scientific">Peptoniphilus koenoeneniae</name>
    <dbReference type="NCBI Taxonomy" id="507751"/>
    <lineage>
        <taxon>Bacteria</taxon>
        <taxon>Bacillati</taxon>
        <taxon>Bacillota</taxon>
        <taxon>Tissierellia</taxon>
        <taxon>Tissierellales</taxon>
        <taxon>Peptoniphilaceae</taxon>
        <taxon>Peptoniphilus</taxon>
    </lineage>
</organism>
<dbReference type="NCBIfam" id="TIGR00089">
    <property type="entry name" value="MiaB/RimO family radical SAM methylthiotransferase"/>
    <property type="match status" value="1"/>
</dbReference>
<dbReference type="InterPro" id="IPR013848">
    <property type="entry name" value="Methylthiotransferase_N"/>
</dbReference>
<evidence type="ECO:0000256" key="3">
    <source>
        <dbReference type="ARBA" id="ARBA00022679"/>
    </source>
</evidence>
<dbReference type="Proteomes" id="UP001236559">
    <property type="component" value="Unassembled WGS sequence"/>
</dbReference>
<dbReference type="PROSITE" id="PS51449">
    <property type="entry name" value="MTTASE_N"/>
    <property type="match status" value="1"/>
</dbReference>
<comment type="function">
    <text evidence="1 9">Catalyzes the methylthiolation of N6-(dimethylallyl)adenosine (i(6)A), leading to the formation of 2-methylthio-N6-(dimethylallyl)adenosine (ms(2)i(6)A) at position 37 in tRNAs that read codons beginning with uridine.</text>
</comment>
<keyword evidence="9" id="KW-0819">tRNA processing</keyword>
<dbReference type="EC" id="2.8.4.3" evidence="8 9"/>
<dbReference type="GO" id="GO:0035597">
    <property type="term" value="F:tRNA-2-methylthio-N(6)-dimethylallyladenosine(37) synthase activity"/>
    <property type="evidence" value="ECO:0007669"/>
    <property type="project" value="UniProtKB-EC"/>
</dbReference>
<proteinExistence type="inferred from homology"/>
<comment type="caution">
    <text evidence="13">The sequence shown here is derived from an EMBL/GenBank/DDBJ whole genome shotgun (WGS) entry which is preliminary data.</text>
</comment>
<keyword evidence="4 9" id="KW-0949">S-adenosyl-L-methionine</keyword>
<feature type="domain" description="TRAM" evidence="10">
    <location>
        <begin position="401"/>
        <end position="463"/>
    </location>
</feature>
<dbReference type="PROSITE" id="PS51918">
    <property type="entry name" value="RADICAL_SAM"/>
    <property type="match status" value="1"/>
</dbReference>
<evidence type="ECO:0000256" key="1">
    <source>
        <dbReference type="ARBA" id="ARBA00003234"/>
    </source>
</evidence>
<keyword evidence="9" id="KW-0963">Cytoplasm</keyword>
<evidence type="ECO:0000256" key="2">
    <source>
        <dbReference type="ARBA" id="ARBA00022485"/>
    </source>
</evidence>
<dbReference type="HAMAP" id="MF_01864">
    <property type="entry name" value="tRNA_metthiotr_MiaB"/>
    <property type="match status" value="1"/>
</dbReference>
<keyword evidence="5 9" id="KW-0479">Metal-binding</keyword>
<dbReference type="CDD" id="cd01335">
    <property type="entry name" value="Radical_SAM"/>
    <property type="match status" value="1"/>
</dbReference>
<dbReference type="InterPro" id="IPR058240">
    <property type="entry name" value="rSAM_sf"/>
</dbReference>
<evidence type="ECO:0000259" key="11">
    <source>
        <dbReference type="PROSITE" id="PS51449"/>
    </source>
</evidence>
<dbReference type="SUPFAM" id="SSF102114">
    <property type="entry name" value="Radical SAM enzymes"/>
    <property type="match status" value="1"/>
</dbReference>
<evidence type="ECO:0000259" key="10">
    <source>
        <dbReference type="PROSITE" id="PS50926"/>
    </source>
</evidence>
<evidence type="ECO:0000256" key="9">
    <source>
        <dbReference type="HAMAP-Rule" id="MF_01864"/>
    </source>
</evidence>
<feature type="domain" description="MTTase N-terminal" evidence="11">
    <location>
        <begin position="28"/>
        <end position="146"/>
    </location>
</feature>
<dbReference type="Pfam" id="PF00919">
    <property type="entry name" value="UPF0004"/>
    <property type="match status" value="1"/>
</dbReference>
<dbReference type="SFLD" id="SFLDS00029">
    <property type="entry name" value="Radical_SAM"/>
    <property type="match status" value="1"/>
</dbReference>
<dbReference type="InterPro" id="IPR006463">
    <property type="entry name" value="MiaB_methiolase"/>
</dbReference>
<dbReference type="InterPro" id="IPR038135">
    <property type="entry name" value="Methylthiotransferase_N_sf"/>
</dbReference>
<feature type="binding site" evidence="9">
    <location>
        <position position="187"/>
    </location>
    <ligand>
        <name>[4Fe-4S] cluster</name>
        <dbReference type="ChEBI" id="CHEBI:49883"/>
        <label>2</label>
        <note>4Fe-4S-S-AdoMet</note>
    </ligand>
</feature>
<comment type="similarity">
    <text evidence="9">Belongs to the methylthiotransferase family. MiaB subfamily.</text>
</comment>
<dbReference type="EMBL" id="JAUSTN010000001">
    <property type="protein sequence ID" value="MDQ0274242.1"/>
    <property type="molecule type" value="Genomic_DNA"/>
</dbReference>
<dbReference type="Gene3D" id="3.80.30.20">
    <property type="entry name" value="tm_1862 like domain"/>
    <property type="match status" value="1"/>
</dbReference>
<dbReference type="InterPro" id="IPR005839">
    <property type="entry name" value="Methylthiotransferase"/>
</dbReference>
<dbReference type="SFLD" id="SFLDG01061">
    <property type="entry name" value="methylthiotransferase"/>
    <property type="match status" value="1"/>
</dbReference>
<sequence>MENLELIDYKKDDLSEILYNLKSYTENKKAVILTYGCQMNFHDSEKISWLLEQMDFKIIEDINEADLIILNTCSIRKSAEDKVYGKLGELKHLKKLKNSLKVCVCGCMMQRQESRDIVKEKFENVDIIFGTNNIYKFPQLLLKVYKDNEKVIDIEENYTNDDNNLGANRLYNFKSFVNIMYGCNNFCTYCIVPYTRGREKSRRPKEILNEIRDLAAHGTKEVTLLGQNVNSYGKNLDEKYTFTDLLKMINEVDGIERIRFMTSHPKDFSDELIYAFRDLDKLSNFLHLPVQAGSSKILKLMNRHYTKEQYLEKIYKIKEIVPDIALSTDIMVGFPGETEEDFLETIDLCKKVEYDSSFTFIYSMREGTIAANKEQIDEAIKHQRFNRLLDLLYPIQLRKNKAEIGKVKKVLVEDVSKTNKEALSGRTEEFKLVNFKGSGDLIGKIIPLKITDANTFSLTGEII</sequence>
<feature type="binding site" evidence="9">
    <location>
        <position position="37"/>
    </location>
    <ligand>
        <name>[4Fe-4S] cluster</name>
        <dbReference type="ChEBI" id="CHEBI:49883"/>
        <label>1</label>
    </ligand>
</feature>
<comment type="subcellular location">
    <subcellularLocation>
        <location evidence="9">Cytoplasm</location>
    </subcellularLocation>
</comment>
<keyword evidence="3 9" id="KW-0808">Transferase</keyword>
<comment type="catalytic activity">
    <reaction evidence="9">
        <text>N(6)-dimethylallyladenosine(37) in tRNA + (sulfur carrier)-SH + AH2 + 2 S-adenosyl-L-methionine = 2-methylsulfanyl-N(6)-dimethylallyladenosine(37) in tRNA + (sulfur carrier)-H + 5'-deoxyadenosine + L-methionine + A + S-adenosyl-L-homocysteine + 2 H(+)</text>
        <dbReference type="Rhea" id="RHEA:37067"/>
        <dbReference type="Rhea" id="RHEA-COMP:10375"/>
        <dbReference type="Rhea" id="RHEA-COMP:10376"/>
        <dbReference type="Rhea" id="RHEA-COMP:14737"/>
        <dbReference type="Rhea" id="RHEA-COMP:14739"/>
        <dbReference type="ChEBI" id="CHEBI:13193"/>
        <dbReference type="ChEBI" id="CHEBI:15378"/>
        <dbReference type="ChEBI" id="CHEBI:17319"/>
        <dbReference type="ChEBI" id="CHEBI:17499"/>
        <dbReference type="ChEBI" id="CHEBI:29917"/>
        <dbReference type="ChEBI" id="CHEBI:57844"/>
        <dbReference type="ChEBI" id="CHEBI:57856"/>
        <dbReference type="ChEBI" id="CHEBI:59789"/>
        <dbReference type="ChEBI" id="CHEBI:64428"/>
        <dbReference type="ChEBI" id="CHEBI:74415"/>
        <dbReference type="ChEBI" id="CHEBI:74417"/>
        <dbReference type="EC" id="2.8.4.3"/>
    </reaction>
</comment>
<gene>
    <name evidence="9" type="primary">miaB</name>
    <name evidence="13" type="ORF">J2S72_000238</name>
</gene>
<dbReference type="SMART" id="SM00729">
    <property type="entry name" value="Elp3"/>
    <property type="match status" value="1"/>
</dbReference>
<dbReference type="InterPro" id="IPR002792">
    <property type="entry name" value="TRAM_dom"/>
</dbReference>
<feature type="binding site" evidence="9">
    <location>
        <position position="190"/>
    </location>
    <ligand>
        <name>[4Fe-4S] cluster</name>
        <dbReference type="ChEBI" id="CHEBI:49883"/>
        <label>2</label>
        <note>4Fe-4S-S-AdoMet</note>
    </ligand>
</feature>
<dbReference type="InterPro" id="IPR006638">
    <property type="entry name" value="Elp3/MiaA/NifB-like_rSAM"/>
</dbReference>
<evidence type="ECO:0000313" key="13">
    <source>
        <dbReference type="EMBL" id="MDQ0274242.1"/>
    </source>
</evidence>
<evidence type="ECO:0000256" key="7">
    <source>
        <dbReference type="ARBA" id="ARBA00023014"/>
    </source>
</evidence>
<keyword evidence="2 9" id="KW-0004">4Fe-4S</keyword>
<comment type="cofactor">
    <cofactor evidence="9">
        <name>[4Fe-4S] cluster</name>
        <dbReference type="ChEBI" id="CHEBI:49883"/>
    </cofactor>
    <text evidence="9">Binds 2 [4Fe-4S] clusters. One cluster is coordinated with 3 cysteines and an exchangeable S-adenosyl-L-methionine.</text>
</comment>
<dbReference type="SFLD" id="SFLDF00273">
    <property type="entry name" value="(dimethylallyl)adenosine_tRNA"/>
    <property type="match status" value="1"/>
</dbReference>
<feature type="domain" description="Radical SAM core" evidence="12">
    <location>
        <begin position="169"/>
        <end position="398"/>
    </location>
</feature>
<evidence type="ECO:0000313" key="14">
    <source>
        <dbReference type="Proteomes" id="UP001236559"/>
    </source>
</evidence>
<accession>A0ABU0ASJ6</accession>
<dbReference type="InterPro" id="IPR007197">
    <property type="entry name" value="rSAM"/>
</dbReference>
<evidence type="ECO:0000256" key="4">
    <source>
        <dbReference type="ARBA" id="ARBA00022691"/>
    </source>
</evidence>
<feature type="binding site" evidence="9">
    <location>
        <position position="183"/>
    </location>
    <ligand>
        <name>[4Fe-4S] cluster</name>
        <dbReference type="ChEBI" id="CHEBI:49883"/>
        <label>2</label>
        <note>4Fe-4S-S-AdoMet</note>
    </ligand>
</feature>
<dbReference type="SFLD" id="SFLDG01082">
    <property type="entry name" value="B12-binding_domain_containing"/>
    <property type="match status" value="1"/>
</dbReference>
<comment type="subunit">
    <text evidence="9">Monomer.</text>
</comment>
<dbReference type="PANTHER" id="PTHR43020">
    <property type="entry name" value="CDK5 REGULATORY SUBUNIT-ASSOCIATED PROTEIN 1"/>
    <property type="match status" value="1"/>
</dbReference>
<dbReference type="InterPro" id="IPR023404">
    <property type="entry name" value="rSAM_horseshoe"/>
</dbReference>
<feature type="binding site" evidence="9">
    <location>
        <position position="73"/>
    </location>
    <ligand>
        <name>[4Fe-4S] cluster</name>
        <dbReference type="ChEBI" id="CHEBI:49883"/>
        <label>1</label>
    </ligand>
</feature>
<dbReference type="NCBIfam" id="TIGR01574">
    <property type="entry name" value="miaB-methiolase"/>
    <property type="match status" value="1"/>
</dbReference>
<name>A0ABU0ASJ6_9FIRM</name>
<evidence type="ECO:0000256" key="6">
    <source>
        <dbReference type="ARBA" id="ARBA00023004"/>
    </source>
</evidence>
<reference evidence="13 14" key="1">
    <citation type="submission" date="2023-07" db="EMBL/GenBank/DDBJ databases">
        <title>Genomic Encyclopedia of Type Strains, Phase IV (KMG-IV): sequencing the most valuable type-strain genomes for metagenomic binning, comparative biology and taxonomic classification.</title>
        <authorList>
            <person name="Goeker M."/>
        </authorList>
    </citation>
    <scope>NUCLEOTIDE SEQUENCE [LARGE SCALE GENOMIC DNA]</scope>
    <source>
        <strain evidence="13 14">DSM 22616</strain>
    </source>
</reference>